<dbReference type="InterPro" id="IPR008894">
    <property type="entry name" value="QdtA_cupin_dom"/>
</dbReference>
<dbReference type="InterPro" id="IPR011051">
    <property type="entry name" value="RmlC_Cupin_sf"/>
</dbReference>
<evidence type="ECO:0000313" key="2">
    <source>
        <dbReference type="EMBL" id="MBO0361076.1"/>
    </source>
</evidence>
<evidence type="ECO:0000259" key="1">
    <source>
        <dbReference type="Pfam" id="PF05523"/>
    </source>
</evidence>
<dbReference type="EMBL" id="JAFLQZ010000031">
    <property type="protein sequence ID" value="MBO0361076.1"/>
    <property type="molecule type" value="Genomic_DNA"/>
</dbReference>
<dbReference type="AlphaFoldDB" id="A0A939JDB4"/>
<dbReference type="SUPFAM" id="SSF51182">
    <property type="entry name" value="RmlC-like cupins"/>
    <property type="match status" value="1"/>
</dbReference>
<evidence type="ECO:0000313" key="3">
    <source>
        <dbReference type="Proteomes" id="UP000664144"/>
    </source>
</evidence>
<proteinExistence type="predicted"/>
<dbReference type="RefSeq" id="WP_206986982.1">
    <property type="nucleotide sequence ID" value="NZ_JAFLQZ010000031.1"/>
</dbReference>
<reference evidence="2" key="1">
    <citation type="submission" date="2021-03" db="EMBL/GenBank/DDBJ databases">
        <authorList>
            <person name="Kim M.K."/>
        </authorList>
    </citation>
    <scope>NUCLEOTIDE SEQUENCE</scope>
    <source>
        <strain evidence="2">BT186</strain>
    </source>
</reference>
<protein>
    <submittedName>
        <fullName evidence="2">FdtA/QdtA family cupin domain-containing protein</fullName>
    </submittedName>
</protein>
<sequence>MKVSEVLPSAPRLLKFPQTGDARTGFTTTATPPTLPFQVARTYWTYLTPDEVLRGHHAHRALEQVLFAVSGSLEITLENPAGTRLHFTLTQPDEGLYLAGLYWRTIRFHNQAVLLCLASQPYSEASYIRDYATFRSMAAQPLAV</sequence>
<dbReference type="Proteomes" id="UP000664144">
    <property type="component" value="Unassembled WGS sequence"/>
</dbReference>
<dbReference type="CDD" id="cd20292">
    <property type="entry name" value="cupin_QdtA-like"/>
    <property type="match status" value="1"/>
</dbReference>
<organism evidence="2 3">
    <name type="scientific">Hymenobacter telluris</name>
    <dbReference type="NCBI Taxonomy" id="2816474"/>
    <lineage>
        <taxon>Bacteria</taxon>
        <taxon>Pseudomonadati</taxon>
        <taxon>Bacteroidota</taxon>
        <taxon>Cytophagia</taxon>
        <taxon>Cytophagales</taxon>
        <taxon>Hymenobacteraceae</taxon>
        <taxon>Hymenobacter</taxon>
    </lineage>
</organism>
<accession>A0A939JDB4</accession>
<dbReference type="InterPro" id="IPR014710">
    <property type="entry name" value="RmlC-like_jellyroll"/>
</dbReference>
<name>A0A939JDB4_9BACT</name>
<feature type="domain" description="Sugar 3,4-ketoisomerase QdtA cupin" evidence="1">
    <location>
        <begin position="12"/>
        <end position="137"/>
    </location>
</feature>
<gene>
    <name evidence="2" type="ORF">J0X19_24165</name>
</gene>
<keyword evidence="3" id="KW-1185">Reference proteome</keyword>
<dbReference type="Gene3D" id="2.60.120.10">
    <property type="entry name" value="Jelly Rolls"/>
    <property type="match status" value="1"/>
</dbReference>
<comment type="caution">
    <text evidence="2">The sequence shown here is derived from an EMBL/GenBank/DDBJ whole genome shotgun (WGS) entry which is preliminary data.</text>
</comment>
<dbReference type="Pfam" id="PF05523">
    <property type="entry name" value="FdtA"/>
    <property type="match status" value="1"/>
</dbReference>